<dbReference type="CDD" id="cd00130">
    <property type="entry name" value="PAS"/>
    <property type="match status" value="1"/>
</dbReference>
<feature type="domain" description="PAS" evidence="2">
    <location>
        <begin position="294"/>
        <end position="364"/>
    </location>
</feature>
<proteinExistence type="predicted"/>
<dbReference type="EMBL" id="MDTQ01000001">
    <property type="protein sequence ID" value="ODC04115.1"/>
    <property type="molecule type" value="Genomic_DNA"/>
</dbReference>
<evidence type="ECO:0000259" key="3">
    <source>
        <dbReference type="PROSITE" id="PS50887"/>
    </source>
</evidence>
<dbReference type="Pfam" id="PF00990">
    <property type="entry name" value="GGDEF"/>
    <property type="match status" value="1"/>
</dbReference>
<dbReference type="Gene3D" id="3.30.450.20">
    <property type="entry name" value="PAS domain"/>
    <property type="match status" value="2"/>
</dbReference>
<evidence type="ECO:0000259" key="2">
    <source>
        <dbReference type="PROSITE" id="PS50112"/>
    </source>
</evidence>
<dbReference type="InterPro" id="IPR035965">
    <property type="entry name" value="PAS-like_dom_sf"/>
</dbReference>
<dbReference type="Gene3D" id="3.30.70.270">
    <property type="match status" value="1"/>
</dbReference>
<keyword evidence="1" id="KW-0472">Membrane</keyword>
<keyword evidence="1" id="KW-0812">Transmembrane</keyword>
<evidence type="ECO:0000256" key="1">
    <source>
        <dbReference type="SAM" id="Phobius"/>
    </source>
</evidence>
<dbReference type="CDD" id="cd01949">
    <property type="entry name" value="GGDEF"/>
    <property type="match status" value="1"/>
</dbReference>
<dbReference type="InterPro" id="IPR052155">
    <property type="entry name" value="Biofilm_reg_signaling"/>
</dbReference>
<name>A0A1E2VBS3_9GAMM</name>
<keyword evidence="1" id="KW-1133">Transmembrane helix</keyword>
<dbReference type="PANTHER" id="PTHR44757:SF2">
    <property type="entry name" value="BIOFILM ARCHITECTURE MAINTENANCE PROTEIN MBAA"/>
    <property type="match status" value="1"/>
</dbReference>
<dbReference type="PANTHER" id="PTHR44757">
    <property type="entry name" value="DIGUANYLATE CYCLASE DGCP"/>
    <property type="match status" value="1"/>
</dbReference>
<dbReference type="CDD" id="cd12914">
    <property type="entry name" value="PDC1_DGC_like"/>
    <property type="match status" value="1"/>
</dbReference>
<dbReference type="PROSITE" id="PS50112">
    <property type="entry name" value="PAS"/>
    <property type="match status" value="1"/>
</dbReference>
<feature type="transmembrane region" description="Helical" evidence="1">
    <location>
        <begin position="259"/>
        <end position="281"/>
    </location>
</feature>
<dbReference type="SMART" id="SM00267">
    <property type="entry name" value="GGDEF"/>
    <property type="match status" value="1"/>
</dbReference>
<dbReference type="InterPro" id="IPR000014">
    <property type="entry name" value="PAS"/>
</dbReference>
<evidence type="ECO:0000313" key="4">
    <source>
        <dbReference type="EMBL" id="ODC04115.1"/>
    </source>
</evidence>
<dbReference type="InterPro" id="IPR000160">
    <property type="entry name" value="GGDEF_dom"/>
</dbReference>
<reference evidence="4 5" key="1">
    <citation type="submission" date="2016-08" db="EMBL/GenBank/DDBJ databases">
        <authorList>
            <person name="Seilhamer J.J."/>
        </authorList>
    </citation>
    <scope>NUCLEOTIDE SEQUENCE [LARGE SCALE GENOMIC DNA]</scope>
    <source>
        <strain evidence="4 5">PH27A</strain>
    </source>
</reference>
<dbReference type="SUPFAM" id="SSF55785">
    <property type="entry name" value="PYP-like sensor domain (PAS domain)"/>
    <property type="match status" value="1"/>
</dbReference>
<dbReference type="GO" id="GO:0006355">
    <property type="term" value="P:regulation of DNA-templated transcription"/>
    <property type="evidence" value="ECO:0007669"/>
    <property type="project" value="InterPro"/>
</dbReference>
<dbReference type="Proteomes" id="UP000094291">
    <property type="component" value="Unassembled WGS sequence"/>
</dbReference>
<dbReference type="InterPro" id="IPR013767">
    <property type="entry name" value="PAS_fold"/>
</dbReference>
<dbReference type="SUPFAM" id="SSF55073">
    <property type="entry name" value="Nucleotide cyclase"/>
    <property type="match status" value="1"/>
</dbReference>
<keyword evidence="5" id="KW-1185">Reference proteome</keyword>
<protein>
    <recommendedName>
        <fullName evidence="6">Diguanylate cyclase</fullName>
    </recommendedName>
</protein>
<dbReference type="Pfam" id="PF00989">
    <property type="entry name" value="PAS"/>
    <property type="match status" value="1"/>
</dbReference>
<comment type="caution">
    <text evidence="4">The sequence shown here is derived from an EMBL/GenBank/DDBJ whole genome shotgun (WGS) entry which is preliminary data.</text>
</comment>
<dbReference type="PROSITE" id="PS50887">
    <property type="entry name" value="GGDEF"/>
    <property type="match status" value="1"/>
</dbReference>
<sequence length="594" mass="67591">MSLLLRSLNRGTLGLIGFIWFLGICFIIIDSWQFKSTTRDYLRDLAHSVLAQYSQYFHHIDGQMLKLRHQLESPLHQPHQSVVAYWNDRLNNALNYMPEVASLSVINEQGHLIAATRISAQEGQQLDVSDRAYVKYHRLHPERDELFIAEPVVSRFNGRYLVMLTRRLALPDGQFGTLVAVLNARTISQQLGAFSQNTGILISLANQRGNVISHYPFRGEMLGGPLEEEPGFASVTRQSEDLGLTLSLSFPWTRVWHTFLVKMLLTAVIGGFASIGLLLLLKQVHRQYRQRESLEEEMKTILLLVQEGVIVIDLDGRIRFANDFAVQLTGYDRSFLLRGTFARLFEPGQEAFFQRLMAVVEAGQEGVFEDVPLQCHSGRTFQAYVRVNPLKKSQATSGAVLTLDDMTDFYQRQSDLEYRAHHDPLTQLANRRYLTDWLQKRMESARWVEHCPVLFYLDLDGFKPVNDEFGHAVGDQVLKVVAQRLQHLTSSRDLVARIGGDEFVMVMADGRHSMHVKQRAEQMLHALSQPIDIEAQTHQVGASIGVCAWQSDMVTVDAWLQVADHLMYEVKRSGKGHWLLAPNHQHDAEPSVLN</sequence>
<dbReference type="STRING" id="197479.BFW38_11845"/>
<dbReference type="SMART" id="SM00091">
    <property type="entry name" value="PAS"/>
    <property type="match status" value="1"/>
</dbReference>
<feature type="domain" description="GGDEF" evidence="3">
    <location>
        <begin position="450"/>
        <end position="583"/>
    </location>
</feature>
<dbReference type="AlphaFoldDB" id="A0A1E2VBS3"/>
<accession>A0A1E2VBS3</accession>
<dbReference type="NCBIfam" id="TIGR00254">
    <property type="entry name" value="GGDEF"/>
    <property type="match status" value="1"/>
</dbReference>
<dbReference type="InterPro" id="IPR043128">
    <property type="entry name" value="Rev_trsase/Diguanyl_cyclase"/>
</dbReference>
<dbReference type="InterPro" id="IPR029787">
    <property type="entry name" value="Nucleotide_cyclase"/>
</dbReference>
<dbReference type="RefSeq" id="WP_068998963.1">
    <property type="nucleotide sequence ID" value="NZ_MDTQ01000001.1"/>
</dbReference>
<evidence type="ECO:0000313" key="5">
    <source>
        <dbReference type="Proteomes" id="UP000094291"/>
    </source>
</evidence>
<dbReference type="NCBIfam" id="TIGR00229">
    <property type="entry name" value="sensory_box"/>
    <property type="match status" value="1"/>
</dbReference>
<feature type="transmembrane region" description="Helical" evidence="1">
    <location>
        <begin position="12"/>
        <end position="29"/>
    </location>
</feature>
<organism evidence="4 5">
    <name type="scientific">Terasakiispira papahanaumokuakeensis</name>
    <dbReference type="NCBI Taxonomy" id="197479"/>
    <lineage>
        <taxon>Bacteria</taxon>
        <taxon>Pseudomonadati</taxon>
        <taxon>Pseudomonadota</taxon>
        <taxon>Gammaproteobacteria</taxon>
        <taxon>Oceanospirillales</taxon>
        <taxon>Terasakiispira</taxon>
    </lineage>
</organism>
<gene>
    <name evidence="4" type="ORF">BFW38_11845</name>
</gene>
<dbReference type="OrthoDB" id="8929028at2"/>
<evidence type="ECO:0008006" key="6">
    <source>
        <dbReference type="Google" id="ProtNLM"/>
    </source>
</evidence>